<evidence type="ECO:0000256" key="1">
    <source>
        <dbReference type="SAM" id="SignalP"/>
    </source>
</evidence>
<dbReference type="Proteomes" id="UP000017820">
    <property type="component" value="Unassembled WGS sequence"/>
</dbReference>
<feature type="chain" id="PRO_5004719131" evidence="1">
    <location>
        <begin position="19"/>
        <end position="158"/>
    </location>
</feature>
<accession>V4HS55</accession>
<reference evidence="2 3" key="1">
    <citation type="submission" date="2013-07" db="EMBL/GenBank/DDBJ databases">
        <title>Draft genome sequence of Pseudoalteromonas luteoviolacea 2ta16.</title>
        <authorList>
            <person name="Allen E.E."/>
            <person name="Azam F."/>
            <person name="Podell S."/>
        </authorList>
    </citation>
    <scope>NUCLEOTIDE SEQUENCE [LARGE SCALE GENOMIC DNA]</scope>
    <source>
        <strain evidence="2 3">2ta16</strain>
    </source>
</reference>
<protein>
    <submittedName>
        <fullName evidence="2">Uncharacterized protein</fullName>
    </submittedName>
</protein>
<gene>
    <name evidence="2" type="ORF">PL2TA16_01868</name>
</gene>
<evidence type="ECO:0000313" key="3">
    <source>
        <dbReference type="Proteomes" id="UP000017820"/>
    </source>
</evidence>
<feature type="signal peptide" evidence="1">
    <location>
        <begin position="1"/>
        <end position="18"/>
    </location>
</feature>
<dbReference type="EMBL" id="AUSV01000134">
    <property type="protein sequence ID" value="ESP90764.1"/>
    <property type="molecule type" value="Genomic_DNA"/>
</dbReference>
<proteinExistence type="predicted"/>
<comment type="caution">
    <text evidence="2">The sequence shown here is derived from an EMBL/GenBank/DDBJ whole genome shotgun (WGS) entry which is preliminary data.</text>
</comment>
<evidence type="ECO:0000313" key="2">
    <source>
        <dbReference type="EMBL" id="ESP90764.1"/>
    </source>
</evidence>
<sequence>MKYTLLLSGLLLSFAAGAQVRTVMDPLECKQVSVTGEIAFEEAGVTNLSATGELTIRCPIRSQVGLKFQGIDIWHQPHRTVYCSLIRRQWSHYNTKPTVLVKDFTLSSYPGYLLQSVSASPINSISSNVGTAYAFECRLSKKVGNHQTYLGAYTTNFN</sequence>
<dbReference type="AlphaFoldDB" id="V4HS55"/>
<dbReference type="PATRIC" id="fig|1353533.3.peg.5309"/>
<keyword evidence="1" id="KW-0732">Signal</keyword>
<dbReference type="RefSeq" id="WP_023402121.1">
    <property type="nucleotide sequence ID" value="NZ_AUSV01000134.1"/>
</dbReference>
<name>V4HS55_PSEL2</name>
<organism evidence="2 3">
    <name type="scientific">Pseudoalteromonas luteoviolacea (strain 2ta16)</name>
    <dbReference type="NCBI Taxonomy" id="1353533"/>
    <lineage>
        <taxon>Bacteria</taxon>
        <taxon>Pseudomonadati</taxon>
        <taxon>Pseudomonadota</taxon>
        <taxon>Gammaproteobacteria</taxon>
        <taxon>Alteromonadales</taxon>
        <taxon>Pseudoalteromonadaceae</taxon>
        <taxon>Pseudoalteromonas</taxon>
    </lineage>
</organism>
<dbReference type="GeneID" id="29919504"/>